<feature type="signal peptide" evidence="2">
    <location>
        <begin position="1"/>
        <end position="18"/>
    </location>
</feature>
<dbReference type="OMA" id="CFANRYF"/>
<protein>
    <recommendedName>
        <fullName evidence="5">Ig-like domain-containing protein</fullName>
    </recommendedName>
</protein>
<dbReference type="OrthoDB" id="10575177at2759"/>
<keyword evidence="2" id="KW-0732">Signal</keyword>
<keyword evidence="4" id="KW-1185">Reference proteome</keyword>
<gene>
    <name evidence="3" type="ORF">Fcan01_27784</name>
</gene>
<reference evidence="3 4" key="1">
    <citation type="submission" date="2015-12" db="EMBL/GenBank/DDBJ databases">
        <title>The genome of Folsomia candida.</title>
        <authorList>
            <person name="Faddeeva A."/>
            <person name="Derks M.F."/>
            <person name="Anvar Y."/>
            <person name="Smit S."/>
            <person name="Van Straalen N."/>
            <person name="Roelofs D."/>
        </authorList>
    </citation>
    <scope>NUCLEOTIDE SEQUENCE [LARGE SCALE GENOMIC DNA]</scope>
    <source>
        <strain evidence="3 4">VU population</strain>
        <tissue evidence="3">Whole body</tissue>
    </source>
</reference>
<evidence type="ECO:0000313" key="3">
    <source>
        <dbReference type="EMBL" id="OXA37448.1"/>
    </source>
</evidence>
<accession>A0A226CY39</accession>
<comment type="caution">
    <text evidence="3">The sequence shown here is derived from an EMBL/GenBank/DDBJ whole genome shotgun (WGS) entry which is preliminary data.</text>
</comment>
<feature type="chain" id="PRO_5013166677" description="Ig-like domain-containing protein" evidence="2">
    <location>
        <begin position="19"/>
        <end position="1293"/>
    </location>
</feature>
<evidence type="ECO:0000313" key="4">
    <source>
        <dbReference type="Proteomes" id="UP000198287"/>
    </source>
</evidence>
<dbReference type="EMBL" id="LNIX01000057">
    <property type="protein sequence ID" value="OXA37448.1"/>
    <property type="molecule type" value="Genomic_DNA"/>
</dbReference>
<sequence>MSYLHLFFLLTTVPTILSHPSPCRLHHPRSSTPLIRVLDDTQTILGKNAYASYDLISQPPPMIECSSPMGKVSWTYEGRGASSGVKLISTTWSNKKLKTICYSSTIVFINVTDQLVGRWSCGVNNLESENSFVLFVPQPITFYPLEGELIKITVASTSESVTIPCISKKRWASGLKVFVKNETDDEELLNNLHYDPFSGYRFSLWKELFHGNKATFVCRFGENVQNETLVTVEVKLRDDELIAPIPTPTPIYSFSPYFSWTSKSRPEISLQTSSPVNTLEWQQLYIKGDYEQEGNSSGSIFHLGSFQVLSGDEGKVELKTDSSHEWNWVVLEKEKEPFVGLSYDVHGNQHVFTCVSGTNSIPNITFKSLTNDESGENYSLTPCPTHPLSLGCIMLTSTLPFGKVSCEGDGISEVIRYPLSIPFSRPYFIERGASIELMTVDHANRTIPCASNNKDSIVYLFKSDEENNWSLIYDGFNNLEEGWMFYPHVGFVMDTGNLEWDNFHGNYLCTSSMDLEDYSDAVTVEAKNYTYLPQQSQITVSLPYLLKWAWSSETDAITVNEEQLTNFINITTNINWMTAELILTEEMFTENELNVTLSRGGGIIHEWRITLVTIEEKLGLTVTTGGSDSWIEIICRGSKTEVERDTAKLTYYTCINNDTCNIMENCERKDCLEVTNQESSSCLVKNGCLRRFLKSFPLNGYLNVVCSFNGITEKRSIFDVFFREDMETNHLSFLSANAASSESNPSKEIVDLGSNLEFDIGDSVVFSCGASPAHSYHGIRWGWENLQEHINIQSDDPYDPQWKYTSPTQLLSTFNFHIKNFDIKRIWCFIPQENGWKNLSQIIFVRGEISETCHETEPSLRLLNIYPSPSQLNFSLTSVRLDKTGQFIAPKGLLQFSVIATATEPIEWHFTGVDGPSLTPSIQNDRLIRKEELVVNVVQKKPPSALLEHKLLGNVHIFTCKSGSDTKPNLTLSEGLSFQNKDCVGKGCSIITTNVANGTVICYGDDVMETMEFRQESDGGSLEKNGIWYDSEINGFKCRIKNSSEEMNAVTCRRPNECAIMMEKLKLRGIKTNQVKKSCGVECTQLEMQNKNWFTIFIQCNELFMQFFHHKGIIQAGSIETMKSMKKINLDVTSFQKRNEITISAKLRCFANRYFYSRGIVWGLEKKDGTMEFKLPSEMELQSQNLIMSELQLEELDLTKIWCFVPILNSQKYFSIQTIFSLHYFLFFARTTPKYRTKYKVINIGQNPDRPTRHDIHTSRRTPLGQPPNHHRPNYGTTSRHVKNNPPHPMAKG</sequence>
<name>A0A226CY39_FOLCA</name>
<proteinExistence type="predicted"/>
<feature type="region of interest" description="Disordered" evidence="1">
    <location>
        <begin position="1245"/>
        <end position="1293"/>
    </location>
</feature>
<evidence type="ECO:0000256" key="1">
    <source>
        <dbReference type="SAM" id="MobiDB-lite"/>
    </source>
</evidence>
<dbReference type="Proteomes" id="UP000198287">
    <property type="component" value="Unassembled WGS sequence"/>
</dbReference>
<organism evidence="3 4">
    <name type="scientific">Folsomia candida</name>
    <name type="common">Springtail</name>
    <dbReference type="NCBI Taxonomy" id="158441"/>
    <lineage>
        <taxon>Eukaryota</taxon>
        <taxon>Metazoa</taxon>
        <taxon>Ecdysozoa</taxon>
        <taxon>Arthropoda</taxon>
        <taxon>Hexapoda</taxon>
        <taxon>Collembola</taxon>
        <taxon>Entomobryomorpha</taxon>
        <taxon>Isotomoidea</taxon>
        <taxon>Isotomidae</taxon>
        <taxon>Proisotominae</taxon>
        <taxon>Folsomia</taxon>
    </lineage>
</organism>
<evidence type="ECO:0008006" key="5">
    <source>
        <dbReference type="Google" id="ProtNLM"/>
    </source>
</evidence>
<evidence type="ECO:0000256" key="2">
    <source>
        <dbReference type="SAM" id="SignalP"/>
    </source>
</evidence>